<evidence type="ECO:0000313" key="1">
    <source>
        <dbReference type="EMBL" id="TWU13766.1"/>
    </source>
</evidence>
<dbReference type="AlphaFoldDB" id="A0A5C6BRC1"/>
<name>A0A5C6BRC1_9PLAN</name>
<reference evidence="1 2" key="1">
    <citation type="submission" date="2019-02" db="EMBL/GenBank/DDBJ databases">
        <title>Deep-cultivation of Planctomycetes and their phenomic and genomic characterization uncovers novel biology.</title>
        <authorList>
            <person name="Wiegand S."/>
            <person name="Jogler M."/>
            <person name="Boedeker C."/>
            <person name="Pinto D."/>
            <person name="Vollmers J."/>
            <person name="Rivas-Marin E."/>
            <person name="Kohn T."/>
            <person name="Peeters S.H."/>
            <person name="Heuer A."/>
            <person name="Rast P."/>
            <person name="Oberbeckmann S."/>
            <person name="Bunk B."/>
            <person name="Jeske O."/>
            <person name="Meyerdierks A."/>
            <person name="Storesund J.E."/>
            <person name="Kallscheuer N."/>
            <person name="Luecker S."/>
            <person name="Lage O.M."/>
            <person name="Pohl T."/>
            <person name="Merkel B.J."/>
            <person name="Hornburger P."/>
            <person name="Mueller R.-W."/>
            <person name="Bruemmer F."/>
            <person name="Labrenz M."/>
            <person name="Spormann A.M."/>
            <person name="Op Den Camp H."/>
            <person name="Overmann J."/>
            <person name="Amann R."/>
            <person name="Jetten M.S.M."/>
            <person name="Mascher T."/>
            <person name="Medema M.H."/>
            <person name="Devos D.P."/>
            <person name="Kaster A.-K."/>
            <person name="Ovreas L."/>
            <person name="Rohde M."/>
            <person name="Galperin M.Y."/>
            <person name="Jogler C."/>
        </authorList>
    </citation>
    <scope>NUCLEOTIDE SEQUENCE [LARGE SCALE GENOMIC DNA]</scope>
    <source>
        <strain evidence="1 2">CA54</strain>
    </source>
</reference>
<organism evidence="1 2">
    <name type="scientific">Symmachiella macrocystis</name>
    <dbReference type="NCBI Taxonomy" id="2527985"/>
    <lineage>
        <taxon>Bacteria</taxon>
        <taxon>Pseudomonadati</taxon>
        <taxon>Planctomycetota</taxon>
        <taxon>Planctomycetia</taxon>
        <taxon>Planctomycetales</taxon>
        <taxon>Planctomycetaceae</taxon>
        <taxon>Symmachiella</taxon>
    </lineage>
</organism>
<accession>A0A5C6BRC1</accession>
<comment type="caution">
    <text evidence="1">The sequence shown here is derived from an EMBL/GenBank/DDBJ whole genome shotgun (WGS) entry which is preliminary data.</text>
</comment>
<proteinExistence type="predicted"/>
<dbReference type="RefSeq" id="WP_146371049.1">
    <property type="nucleotide sequence ID" value="NZ_SJPP01000001.1"/>
</dbReference>
<sequence length="66" mass="7582">MPGIIYGGAGRYAESLQTEFDEKMQQIEQQFQSAASLPAQEDLKRQIAETEARHRETLKSLCYNLY</sequence>
<protein>
    <submittedName>
        <fullName evidence="1">Uncharacterized protein</fullName>
    </submittedName>
</protein>
<gene>
    <name evidence="1" type="ORF">CA54_26010</name>
</gene>
<keyword evidence="2" id="KW-1185">Reference proteome</keyword>
<evidence type="ECO:0000313" key="2">
    <source>
        <dbReference type="Proteomes" id="UP000320735"/>
    </source>
</evidence>
<dbReference type="EMBL" id="SJPP01000001">
    <property type="protein sequence ID" value="TWU13766.1"/>
    <property type="molecule type" value="Genomic_DNA"/>
</dbReference>
<dbReference type="Proteomes" id="UP000320735">
    <property type="component" value="Unassembled WGS sequence"/>
</dbReference>